<comment type="similarity">
    <text evidence="2">Belongs to the peptidase C26 family.</text>
</comment>
<sequence>MRTLLCVLFGLALPFEIYTRATNVISMSQKRPNTRPIIGILAMPVVSKYGDEYIRSDYVKFLESGGARVVPIRSGGGANTTQGPYYESGKIFYDLALQANDQGDYFPIWGTCLGLELLTVLTAKKYLLSDTDSKNLTLPLTLAEGYRRSHVFKHMPHDILNYLRTEPVAQNNHQHSILVKDFKASSKLSEFYKILSTNHGRDHLEFVSFMEALGFEPSNAHIRSLELVTGALWTLLFVVEPL</sequence>
<dbReference type="EC" id="3.4.19.9" evidence="3"/>
<keyword evidence="11" id="KW-1185">Reference proteome</keyword>
<evidence type="ECO:0000313" key="10">
    <source>
        <dbReference type="EMBL" id="GFS15092.1"/>
    </source>
</evidence>
<feature type="chain" id="PRO_5043842483" description="folate gamma-glutamyl hydrolase" evidence="9">
    <location>
        <begin position="22"/>
        <end position="242"/>
    </location>
</feature>
<protein>
    <recommendedName>
        <fullName evidence="3">folate gamma-glutamyl hydrolase</fullName>
        <ecNumber evidence="3">3.4.19.9</ecNumber>
    </recommendedName>
</protein>
<dbReference type="PANTHER" id="PTHR11315:SF0">
    <property type="entry name" value="FOLATE GAMMA-GLUTAMYL HYDROLASE"/>
    <property type="match status" value="1"/>
</dbReference>
<evidence type="ECO:0000256" key="5">
    <source>
        <dbReference type="ARBA" id="ARBA00022729"/>
    </source>
</evidence>
<organism evidence="10 11">
    <name type="scientific">Elysia marginata</name>
    <dbReference type="NCBI Taxonomy" id="1093978"/>
    <lineage>
        <taxon>Eukaryota</taxon>
        <taxon>Metazoa</taxon>
        <taxon>Spiralia</taxon>
        <taxon>Lophotrochozoa</taxon>
        <taxon>Mollusca</taxon>
        <taxon>Gastropoda</taxon>
        <taxon>Heterobranchia</taxon>
        <taxon>Euthyneura</taxon>
        <taxon>Panpulmonata</taxon>
        <taxon>Sacoglossa</taxon>
        <taxon>Placobranchoidea</taxon>
        <taxon>Plakobranchidae</taxon>
        <taxon>Elysia</taxon>
    </lineage>
</organism>
<dbReference type="Gene3D" id="3.40.50.880">
    <property type="match status" value="1"/>
</dbReference>
<dbReference type="InterPro" id="IPR029062">
    <property type="entry name" value="Class_I_gatase-like"/>
</dbReference>
<evidence type="ECO:0000256" key="3">
    <source>
        <dbReference type="ARBA" id="ARBA00012886"/>
    </source>
</evidence>
<reference evidence="10 11" key="1">
    <citation type="journal article" date="2021" name="Elife">
        <title>Chloroplast acquisition without the gene transfer in kleptoplastic sea slugs, Plakobranchus ocellatus.</title>
        <authorList>
            <person name="Maeda T."/>
            <person name="Takahashi S."/>
            <person name="Yoshida T."/>
            <person name="Shimamura S."/>
            <person name="Takaki Y."/>
            <person name="Nagai Y."/>
            <person name="Toyoda A."/>
            <person name="Suzuki Y."/>
            <person name="Arimoto A."/>
            <person name="Ishii H."/>
            <person name="Satoh N."/>
            <person name="Nishiyama T."/>
            <person name="Hasebe M."/>
            <person name="Maruyama T."/>
            <person name="Minagawa J."/>
            <person name="Obokata J."/>
            <person name="Shigenobu S."/>
        </authorList>
    </citation>
    <scope>NUCLEOTIDE SEQUENCE [LARGE SCALE GENOMIC DNA]</scope>
</reference>
<accession>A0AAV4IXF1</accession>
<dbReference type="GO" id="GO:0046900">
    <property type="term" value="P:tetrahydrofolylpolyglutamate metabolic process"/>
    <property type="evidence" value="ECO:0007669"/>
    <property type="project" value="TreeGrafter"/>
</dbReference>
<gene>
    <name evidence="10" type="ORF">ElyMa_004923000</name>
</gene>
<evidence type="ECO:0000256" key="6">
    <source>
        <dbReference type="ARBA" id="ARBA00022801"/>
    </source>
</evidence>
<dbReference type="SUPFAM" id="SSF52317">
    <property type="entry name" value="Class I glutamine amidotransferase-like"/>
    <property type="match status" value="1"/>
</dbReference>
<comment type="caution">
    <text evidence="8">Lacks conserved residue(s) required for the propagation of feature annotation.</text>
</comment>
<dbReference type="GO" id="GO:0005773">
    <property type="term" value="C:vacuole"/>
    <property type="evidence" value="ECO:0007669"/>
    <property type="project" value="TreeGrafter"/>
</dbReference>
<evidence type="ECO:0000256" key="8">
    <source>
        <dbReference type="PROSITE-ProRule" id="PRU00607"/>
    </source>
</evidence>
<proteinExistence type="inferred from homology"/>
<comment type="subcellular location">
    <subcellularLocation>
        <location evidence="1">Secreted</location>
        <location evidence="1">Extracellular space</location>
    </subcellularLocation>
</comment>
<evidence type="ECO:0000256" key="1">
    <source>
        <dbReference type="ARBA" id="ARBA00004239"/>
    </source>
</evidence>
<dbReference type="InterPro" id="IPR015527">
    <property type="entry name" value="Pept_C26_g-glut_hydrolase"/>
</dbReference>
<dbReference type="Pfam" id="PF07722">
    <property type="entry name" value="Peptidase_C26"/>
    <property type="match status" value="1"/>
</dbReference>
<evidence type="ECO:0000256" key="2">
    <source>
        <dbReference type="ARBA" id="ARBA00011083"/>
    </source>
</evidence>
<name>A0AAV4IXF1_9GAST</name>
<keyword evidence="4" id="KW-0964">Secreted</keyword>
<feature type="signal peptide" evidence="9">
    <location>
        <begin position="1"/>
        <end position="21"/>
    </location>
</feature>
<dbReference type="EMBL" id="BMAT01009862">
    <property type="protein sequence ID" value="GFS15092.1"/>
    <property type="molecule type" value="Genomic_DNA"/>
</dbReference>
<evidence type="ECO:0000256" key="9">
    <source>
        <dbReference type="SAM" id="SignalP"/>
    </source>
</evidence>
<dbReference type="InterPro" id="IPR011697">
    <property type="entry name" value="Peptidase_C26"/>
</dbReference>
<dbReference type="GO" id="GO:0005576">
    <property type="term" value="C:extracellular region"/>
    <property type="evidence" value="ECO:0007669"/>
    <property type="project" value="UniProtKB-SubCell"/>
</dbReference>
<evidence type="ECO:0000256" key="7">
    <source>
        <dbReference type="PIRSR" id="PIRSR615527-1"/>
    </source>
</evidence>
<evidence type="ECO:0000256" key="4">
    <source>
        <dbReference type="ARBA" id="ARBA00022525"/>
    </source>
</evidence>
<dbReference type="GO" id="GO:0034722">
    <property type="term" value="F:gamma-glutamyl-peptidase activity"/>
    <property type="evidence" value="ECO:0007669"/>
    <property type="project" value="UniProtKB-EC"/>
</dbReference>
<dbReference type="PROSITE" id="PS51275">
    <property type="entry name" value="PEPTIDASE_C26_GGH"/>
    <property type="match status" value="1"/>
</dbReference>
<feature type="active site" description="Nucleophile" evidence="7">
    <location>
        <position position="112"/>
    </location>
</feature>
<evidence type="ECO:0000313" key="11">
    <source>
        <dbReference type="Proteomes" id="UP000762676"/>
    </source>
</evidence>
<dbReference type="Proteomes" id="UP000762676">
    <property type="component" value="Unassembled WGS sequence"/>
</dbReference>
<keyword evidence="5 9" id="KW-0732">Signal</keyword>
<dbReference type="AlphaFoldDB" id="A0AAV4IXF1"/>
<keyword evidence="6 10" id="KW-0378">Hydrolase</keyword>
<dbReference type="PANTHER" id="PTHR11315">
    <property type="entry name" value="PROTEASE FAMILY C26 GAMMA-GLUTAMYL HYDROLASE"/>
    <property type="match status" value="1"/>
</dbReference>
<comment type="caution">
    <text evidence="10">The sequence shown here is derived from an EMBL/GenBank/DDBJ whole genome shotgun (WGS) entry which is preliminary data.</text>
</comment>